<comment type="caution">
    <text evidence="2">The sequence shown here is derived from an EMBL/GenBank/DDBJ whole genome shotgun (WGS) entry which is preliminary data.</text>
</comment>
<dbReference type="InterPro" id="IPR051842">
    <property type="entry name" value="uS12_prolyl_hydroxylase"/>
</dbReference>
<dbReference type="PANTHER" id="PTHR12117:SF0">
    <property type="entry name" value="PROLYL 3-HYDROXYLASE OGFOD1"/>
    <property type="match status" value="1"/>
</dbReference>
<sequence>MKASVVQVPNILQSQSASDLFSFLREQKEWNLSFNKLGAHADISFSDYCGWSNEQKDTLNDIVWSQAGGEFQYFYKAIPIFDFCNFGGGQDKRFLSIFQLVNSQPFLSLMRSIVGDQSISFADVQATCFDRGHFLKVHDDDVLGKNRVAAYVINLTPNWDLDWGGVLHFYGRGKFAVKGLVPTFNAVNVFKVPQRHSVSYVTPFARESRYSITGWLRRGGRPGKP</sequence>
<name>A0ABV4P2A4_9GAMM</name>
<proteinExistence type="predicted"/>
<reference evidence="2 3" key="1">
    <citation type="submission" date="2024-08" db="EMBL/GenBank/DDBJ databases">
        <authorList>
            <person name="Ishaq N."/>
        </authorList>
    </citation>
    <scope>NUCLEOTIDE SEQUENCE [LARGE SCALE GENOMIC DNA]</scope>
    <source>
        <strain evidence="2 3">DSM 18651</strain>
    </source>
</reference>
<dbReference type="Pfam" id="PF13661">
    <property type="entry name" value="2OG-FeII_Oxy_4"/>
    <property type="match status" value="1"/>
</dbReference>
<organism evidence="2 3">
    <name type="scientific">Microbulbifer epialgicus</name>
    <dbReference type="NCBI Taxonomy" id="393907"/>
    <lineage>
        <taxon>Bacteria</taxon>
        <taxon>Pseudomonadati</taxon>
        <taxon>Pseudomonadota</taxon>
        <taxon>Gammaproteobacteria</taxon>
        <taxon>Cellvibrionales</taxon>
        <taxon>Microbulbiferaceae</taxon>
        <taxon>Microbulbifer</taxon>
    </lineage>
</organism>
<protein>
    <submittedName>
        <fullName evidence="2">2OG-Fe(II) oxygenase family protein</fullName>
    </submittedName>
</protein>
<evidence type="ECO:0000313" key="3">
    <source>
        <dbReference type="Proteomes" id="UP001569428"/>
    </source>
</evidence>
<evidence type="ECO:0000259" key="1">
    <source>
        <dbReference type="Pfam" id="PF13661"/>
    </source>
</evidence>
<gene>
    <name evidence="2" type="ORF">ACCI49_16340</name>
</gene>
<evidence type="ECO:0000313" key="2">
    <source>
        <dbReference type="EMBL" id="MFA0812483.1"/>
    </source>
</evidence>
<keyword evidence="3" id="KW-1185">Reference proteome</keyword>
<dbReference type="Gene3D" id="2.60.120.620">
    <property type="entry name" value="q2cbj1_9rhob like domain"/>
    <property type="match status" value="1"/>
</dbReference>
<dbReference type="RefSeq" id="WP_371840148.1">
    <property type="nucleotide sequence ID" value="NZ_JBGMEK010000043.1"/>
</dbReference>
<dbReference type="Proteomes" id="UP001569428">
    <property type="component" value="Unassembled WGS sequence"/>
</dbReference>
<feature type="domain" description="Prolyl 3,4-dihydroxylase TPA1/OFD1 N-terminal" evidence="1">
    <location>
        <begin position="125"/>
        <end position="217"/>
    </location>
</feature>
<accession>A0ABV4P2A4</accession>
<dbReference type="PANTHER" id="PTHR12117">
    <property type="entry name" value="HISTONE ACETYLTRANSFERASE COMPLEX"/>
    <property type="match status" value="1"/>
</dbReference>
<dbReference type="InterPro" id="IPR039558">
    <property type="entry name" value="TPA1/OFD1_N"/>
</dbReference>
<dbReference type="EMBL" id="JBGMEK010000043">
    <property type="protein sequence ID" value="MFA0812483.1"/>
    <property type="molecule type" value="Genomic_DNA"/>
</dbReference>